<sequence length="100" mass="9696">MSIDVTSAAAIAAAIAAALAGAVSTAGSRSHGGIFGHPWFGAYHGGFRTSSSIGQRVVVLETAAEGGGGGGGGGEITTSGSPPRSQSNLQRMLSGWSPPV</sequence>
<evidence type="ECO:0000256" key="2">
    <source>
        <dbReference type="SAM" id="SignalP"/>
    </source>
</evidence>
<keyword evidence="2" id="KW-0732">Signal</keyword>
<reference evidence="3" key="1">
    <citation type="journal article" date="2020" name="G3 (Bethesda)">
        <title>High-Quality Assemblies for Three Invasive Social Wasps from the &lt;i&gt;Vespula&lt;/i&gt; Genus.</title>
        <authorList>
            <person name="Harrop T.W.R."/>
            <person name="Guhlin J."/>
            <person name="McLaughlin G.M."/>
            <person name="Permina E."/>
            <person name="Stockwell P."/>
            <person name="Gilligan J."/>
            <person name="Le Lec M.F."/>
            <person name="Gruber M.A.M."/>
            <person name="Quinn O."/>
            <person name="Lovegrove M."/>
            <person name="Duncan E.J."/>
            <person name="Remnant E.J."/>
            <person name="Van Eeckhoven J."/>
            <person name="Graham B."/>
            <person name="Knapp R.A."/>
            <person name="Langford K.W."/>
            <person name="Kronenberg Z."/>
            <person name="Press M.O."/>
            <person name="Eacker S.M."/>
            <person name="Wilson-Rankin E.E."/>
            <person name="Purcell J."/>
            <person name="Lester P.J."/>
            <person name="Dearden P.K."/>
        </authorList>
    </citation>
    <scope>NUCLEOTIDE SEQUENCE</scope>
    <source>
        <strain evidence="3">Volc-1</strain>
    </source>
</reference>
<accession>A0A834NWX2</accession>
<proteinExistence type="predicted"/>
<feature type="compositionally biased region" description="Polar residues" evidence="1">
    <location>
        <begin position="76"/>
        <end position="91"/>
    </location>
</feature>
<evidence type="ECO:0008006" key="5">
    <source>
        <dbReference type="Google" id="ProtNLM"/>
    </source>
</evidence>
<protein>
    <recommendedName>
        <fullName evidence="5">Secreted protein</fullName>
    </recommendedName>
</protein>
<dbReference type="AlphaFoldDB" id="A0A834NWX2"/>
<keyword evidence="4" id="KW-1185">Reference proteome</keyword>
<dbReference type="Proteomes" id="UP000600918">
    <property type="component" value="Unassembled WGS sequence"/>
</dbReference>
<feature type="signal peptide" evidence="2">
    <location>
        <begin position="1"/>
        <end position="20"/>
    </location>
</feature>
<name>A0A834NWX2_VESPE</name>
<evidence type="ECO:0000256" key="1">
    <source>
        <dbReference type="SAM" id="MobiDB-lite"/>
    </source>
</evidence>
<evidence type="ECO:0000313" key="4">
    <source>
        <dbReference type="Proteomes" id="UP000600918"/>
    </source>
</evidence>
<organism evidence="3 4">
    <name type="scientific">Vespula pensylvanica</name>
    <name type="common">Western yellow jacket</name>
    <name type="synonym">Wasp</name>
    <dbReference type="NCBI Taxonomy" id="30213"/>
    <lineage>
        <taxon>Eukaryota</taxon>
        <taxon>Metazoa</taxon>
        <taxon>Ecdysozoa</taxon>
        <taxon>Arthropoda</taxon>
        <taxon>Hexapoda</taxon>
        <taxon>Insecta</taxon>
        <taxon>Pterygota</taxon>
        <taxon>Neoptera</taxon>
        <taxon>Endopterygota</taxon>
        <taxon>Hymenoptera</taxon>
        <taxon>Apocrita</taxon>
        <taxon>Aculeata</taxon>
        <taxon>Vespoidea</taxon>
        <taxon>Vespidae</taxon>
        <taxon>Vespinae</taxon>
        <taxon>Vespula</taxon>
    </lineage>
</organism>
<evidence type="ECO:0000313" key="3">
    <source>
        <dbReference type="EMBL" id="KAF7419966.1"/>
    </source>
</evidence>
<feature type="compositionally biased region" description="Gly residues" evidence="1">
    <location>
        <begin position="65"/>
        <end position="75"/>
    </location>
</feature>
<gene>
    <name evidence="3" type="ORF">H0235_010263</name>
</gene>
<dbReference type="EMBL" id="JACSDY010000009">
    <property type="protein sequence ID" value="KAF7419966.1"/>
    <property type="molecule type" value="Genomic_DNA"/>
</dbReference>
<feature type="chain" id="PRO_5032523776" description="Secreted protein" evidence="2">
    <location>
        <begin position="21"/>
        <end position="100"/>
    </location>
</feature>
<comment type="caution">
    <text evidence="3">The sequence shown here is derived from an EMBL/GenBank/DDBJ whole genome shotgun (WGS) entry which is preliminary data.</text>
</comment>
<feature type="region of interest" description="Disordered" evidence="1">
    <location>
        <begin position="63"/>
        <end position="100"/>
    </location>
</feature>